<dbReference type="Proteomes" id="UP000316598">
    <property type="component" value="Unassembled WGS sequence"/>
</dbReference>
<dbReference type="InterPro" id="IPR032710">
    <property type="entry name" value="NTF2-like_dom_sf"/>
</dbReference>
<dbReference type="AlphaFoldDB" id="A0A5C5WJB4"/>
<evidence type="ECO:0008006" key="3">
    <source>
        <dbReference type="Google" id="ProtNLM"/>
    </source>
</evidence>
<protein>
    <recommendedName>
        <fullName evidence="3">SnoaL-like domain protein</fullName>
    </recommendedName>
</protein>
<reference evidence="1 2" key="1">
    <citation type="submission" date="2019-02" db="EMBL/GenBank/DDBJ databases">
        <title>Deep-cultivation of Planctomycetes and their phenomic and genomic characterization uncovers novel biology.</title>
        <authorList>
            <person name="Wiegand S."/>
            <person name="Jogler M."/>
            <person name="Boedeker C."/>
            <person name="Pinto D."/>
            <person name="Vollmers J."/>
            <person name="Rivas-Marin E."/>
            <person name="Kohn T."/>
            <person name="Peeters S.H."/>
            <person name="Heuer A."/>
            <person name="Rast P."/>
            <person name="Oberbeckmann S."/>
            <person name="Bunk B."/>
            <person name="Jeske O."/>
            <person name="Meyerdierks A."/>
            <person name="Storesund J.E."/>
            <person name="Kallscheuer N."/>
            <person name="Luecker S."/>
            <person name="Lage O.M."/>
            <person name="Pohl T."/>
            <person name="Merkel B.J."/>
            <person name="Hornburger P."/>
            <person name="Mueller R.-W."/>
            <person name="Bruemmer F."/>
            <person name="Labrenz M."/>
            <person name="Spormann A.M."/>
            <person name="Op Den Camp H."/>
            <person name="Overmann J."/>
            <person name="Amann R."/>
            <person name="Jetten M.S.M."/>
            <person name="Mascher T."/>
            <person name="Medema M.H."/>
            <person name="Devos D.P."/>
            <person name="Kaster A.-K."/>
            <person name="Ovreas L."/>
            <person name="Rohde M."/>
            <person name="Galperin M.Y."/>
            <person name="Jogler C."/>
        </authorList>
    </citation>
    <scope>NUCLEOTIDE SEQUENCE [LARGE SCALE GENOMIC DNA]</scope>
    <source>
        <strain evidence="1 2">Pla22</strain>
    </source>
</reference>
<name>A0A5C5WJB4_9BACT</name>
<evidence type="ECO:0000313" key="2">
    <source>
        <dbReference type="Proteomes" id="UP000316598"/>
    </source>
</evidence>
<dbReference type="OrthoDB" id="272518at2"/>
<keyword evidence="2" id="KW-1185">Reference proteome</keyword>
<dbReference type="Gene3D" id="3.10.450.50">
    <property type="match status" value="1"/>
</dbReference>
<dbReference type="RefSeq" id="WP_146515504.1">
    <property type="nucleotide sequence ID" value="NZ_SJPI01000002.1"/>
</dbReference>
<sequence>MQPDEESLSPRELIYRAFLFRWIKNGWESRSSVCVSDYFHPECVVTGMAPVVLEGVDQVQAAYQSLHARVEHCHAETSFMLIRDESFSLVMELQGVHRDTGKDVVIEVGVHGRLKDDLVFQCHNVVDYTSMYAKLGILDATKLQDELG</sequence>
<comment type="caution">
    <text evidence="1">The sequence shown here is derived from an EMBL/GenBank/DDBJ whole genome shotgun (WGS) entry which is preliminary data.</text>
</comment>
<dbReference type="EMBL" id="SJPI01000002">
    <property type="protein sequence ID" value="TWT50239.1"/>
    <property type="molecule type" value="Genomic_DNA"/>
</dbReference>
<gene>
    <name evidence="1" type="ORF">Pla22_29800</name>
</gene>
<accession>A0A5C5WJB4</accession>
<dbReference type="SUPFAM" id="SSF54427">
    <property type="entry name" value="NTF2-like"/>
    <property type="match status" value="1"/>
</dbReference>
<organism evidence="1 2">
    <name type="scientific">Rubripirellula amarantea</name>
    <dbReference type="NCBI Taxonomy" id="2527999"/>
    <lineage>
        <taxon>Bacteria</taxon>
        <taxon>Pseudomonadati</taxon>
        <taxon>Planctomycetota</taxon>
        <taxon>Planctomycetia</taxon>
        <taxon>Pirellulales</taxon>
        <taxon>Pirellulaceae</taxon>
        <taxon>Rubripirellula</taxon>
    </lineage>
</organism>
<proteinExistence type="predicted"/>
<evidence type="ECO:0000313" key="1">
    <source>
        <dbReference type="EMBL" id="TWT50239.1"/>
    </source>
</evidence>